<feature type="transmembrane region" description="Helical" evidence="1">
    <location>
        <begin position="224"/>
        <end position="249"/>
    </location>
</feature>
<evidence type="ECO:0008006" key="4">
    <source>
        <dbReference type="Google" id="ProtNLM"/>
    </source>
</evidence>
<comment type="caution">
    <text evidence="2">The sequence shown here is derived from an EMBL/GenBank/DDBJ whole genome shotgun (WGS) entry which is preliminary data.</text>
</comment>
<dbReference type="Pfam" id="PF06687">
    <property type="entry name" value="SUR7"/>
    <property type="match status" value="1"/>
</dbReference>
<accession>A0A072PUP6</accession>
<dbReference type="GeneID" id="25276406"/>
<dbReference type="InterPro" id="IPR009571">
    <property type="entry name" value="SUR7/Rim9-like_fungi"/>
</dbReference>
<organism evidence="2 3">
    <name type="scientific">Exophiala aquamarina CBS 119918</name>
    <dbReference type="NCBI Taxonomy" id="1182545"/>
    <lineage>
        <taxon>Eukaryota</taxon>
        <taxon>Fungi</taxon>
        <taxon>Dikarya</taxon>
        <taxon>Ascomycota</taxon>
        <taxon>Pezizomycotina</taxon>
        <taxon>Eurotiomycetes</taxon>
        <taxon>Chaetothyriomycetidae</taxon>
        <taxon>Chaetothyriales</taxon>
        <taxon>Herpotrichiellaceae</taxon>
        <taxon>Exophiala</taxon>
    </lineage>
</organism>
<feature type="transmembrane region" description="Helical" evidence="1">
    <location>
        <begin position="269"/>
        <end position="293"/>
    </location>
</feature>
<keyword evidence="1" id="KW-1133">Transmembrane helix</keyword>
<evidence type="ECO:0000313" key="2">
    <source>
        <dbReference type="EMBL" id="KEF63482.1"/>
    </source>
</evidence>
<dbReference type="PANTHER" id="PTHR28019">
    <property type="entry name" value="CELL MEMBRANE PROTEIN YLR413W-RELATED"/>
    <property type="match status" value="1"/>
</dbReference>
<dbReference type="InterPro" id="IPR052413">
    <property type="entry name" value="SUR7_domain"/>
</dbReference>
<dbReference type="GO" id="GO:0031505">
    <property type="term" value="P:fungal-type cell wall organization"/>
    <property type="evidence" value="ECO:0007669"/>
    <property type="project" value="TreeGrafter"/>
</dbReference>
<evidence type="ECO:0000256" key="1">
    <source>
        <dbReference type="SAM" id="Phobius"/>
    </source>
</evidence>
<keyword evidence="1" id="KW-0812">Transmembrane</keyword>
<dbReference type="OrthoDB" id="4159154at2759"/>
<name>A0A072PUP6_9EURO</name>
<dbReference type="VEuPathDB" id="FungiDB:A1O9_01460"/>
<dbReference type="RefSeq" id="XP_013266072.1">
    <property type="nucleotide sequence ID" value="XM_013410618.1"/>
</dbReference>
<dbReference type="AlphaFoldDB" id="A0A072PUP6"/>
<dbReference type="GO" id="GO:0005886">
    <property type="term" value="C:plasma membrane"/>
    <property type="evidence" value="ECO:0007669"/>
    <property type="project" value="InterPro"/>
</dbReference>
<feature type="transmembrane region" description="Helical" evidence="1">
    <location>
        <begin position="189"/>
        <end position="212"/>
    </location>
</feature>
<keyword evidence="3" id="KW-1185">Reference proteome</keyword>
<proteinExistence type="predicted"/>
<evidence type="ECO:0000313" key="3">
    <source>
        <dbReference type="Proteomes" id="UP000027920"/>
    </source>
</evidence>
<dbReference type="PANTHER" id="PTHR28019:SF7">
    <property type="entry name" value="SUR7 PROTEIN"/>
    <property type="match status" value="1"/>
</dbReference>
<reference evidence="2 3" key="1">
    <citation type="submission" date="2013-03" db="EMBL/GenBank/DDBJ databases">
        <title>The Genome Sequence of Exophiala aquamarina CBS 119918.</title>
        <authorList>
            <consortium name="The Broad Institute Genomics Platform"/>
            <person name="Cuomo C."/>
            <person name="de Hoog S."/>
            <person name="Gorbushina A."/>
            <person name="Walker B."/>
            <person name="Young S.K."/>
            <person name="Zeng Q."/>
            <person name="Gargeya S."/>
            <person name="Fitzgerald M."/>
            <person name="Haas B."/>
            <person name="Abouelleil A."/>
            <person name="Allen A.W."/>
            <person name="Alvarado L."/>
            <person name="Arachchi H.M."/>
            <person name="Berlin A.M."/>
            <person name="Chapman S.B."/>
            <person name="Gainer-Dewar J."/>
            <person name="Goldberg J."/>
            <person name="Griggs A."/>
            <person name="Gujja S."/>
            <person name="Hansen M."/>
            <person name="Howarth C."/>
            <person name="Imamovic A."/>
            <person name="Ireland A."/>
            <person name="Larimer J."/>
            <person name="McCowan C."/>
            <person name="Murphy C."/>
            <person name="Pearson M."/>
            <person name="Poon T.W."/>
            <person name="Priest M."/>
            <person name="Roberts A."/>
            <person name="Saif S."/>
            <person name="Shea T."/>
            <person name="Sisk P."/>
            <person name="Sykes S."/>
            <person name="Wortman J."/>
            <person name="Nusbaum C."/>
            <person name="Birren B."/>
        </authorList>
    </citation>
    <scope>NUCLEOTIDE SEQUENCE [LARGE SCALE GENOMIC DNA]</scope>
    <source>
        <strain evidence="2 3">CBS 119918</strain>
    </source>
</reference>
<dbReference type="GO" id="GO:0051285">
    <property type="term" value="C:cell cortex of cell tip"/>
    <property type="evidence" value="ECO:0007669"/>
    <property type="project" value="TreeGrafter"/>
</dbReference>
<keyword evidence="1" id="KW-0472">Membrane</keyword>
<dbReference type="HOGENOM" id="CLU_057563_0_0_1"/>
<sequence length="333" mass="36000">MPHIVLLGISFVLATTTVALTLLLVVAGTRPDIAPGYYIIALNTSTIGQSLIQVEPAASDSGDPLGILDDLLGGALSEITESIGDGIGDVEAEIVSRVTDFFGVSDFYKVFLRNICQGNYSDPAEPNTSVVNESCPSFRDSANSVSHLTSSIPSHFVIGTANVSIPLLGQISNSFDYVQSLADSIGTALFAFLLISLISSCVVMIGSILCCVSRVRNIFVRINLCFSALGAHFLLLAAITVTVVVEAVGSFTKQFTSTINIYVEDGDKFIAVAWIAAACTFPLLFLWFAVWFVEVRTWALSKRKREAQEIGNWKGIFREIWGDLKGIKRQKNQ</sequence>
<dbReference type="Proteomes" id="UP000027920">
    <property type="component" value="Unassembled WGS sequence"/>
</dbReference>
<dbReference type="EMBL" id="AMGV01000001">
    <property type="protein sequence ID" value="KEF63482.1"/>
    <property type="molecule type" value="Genomic_DNA"/>
</dbReference>
<protein>
    <recommendedName>
        <fullName evidence="4">Sur7 protein</fullName>
    </recommendedName>
</protein>
<gene>
    <name evidence="2" type="ORF">A1O9_01460</name>
</gene>